<dbReference type="PANTHER" id="PTHR46222">
    <property type="entry name" value="PEPTIDYL-PROLYL CIS-TRANS ISOMERASE FKBP7/14"/>
    <property type="match status" value="1"/>
</dbReference>
<evidence type="ECO:0000256" key="7">
    <source>
        <dbReference type="ARBA" id="ARBA00023235"/>
    </source>
</evidence>
<dbReference type="SUPFAM" id="SSF47473">
    <property type="entry name" value="EF-hand"/>
    <property type="match status" value="1"/>
</dbReference>
<evidence type="ECO:0000256" key="8">
    <source>
        <dbReference type="ARBA" id="ARBA00029569"/>
    </source>
</evidence>
<keyword evidence="3" id="KW-0732">Signal</keyword>
<evidence type="ECO:0000256" key="4">
    <source>
        <dbReference type="ARBA" id="ARBA00022737"/>
    </source>
</evidence>
<evidence type="ECO:0000313" key="11">
    <source>
        <dbReference type="Proteomes" id="UP000596742"/>
    </source>
</evidence>
<feature type="domain" description="EF-hand" evidence="9">
    <location>
        <begin position="94"/>
        <end position="129"/>
    </location>
</feature>
<dbReference type="InterPro" id="IPR052273">
    <property type="entry name" value="PPIase_FKBP"/>
</dbReference>
<reference evidence="10" key="1">
    <citation type="submission" date="2018-11" db="EMBL/GenBank/DDBJ databases">
        <authorList>
            <person name="Alioto T."/>
            <person name="Alioto T."/>
        </authorList>
    </citation>
    <scope>NUCLEOTIDE SEQUENCE</scope>
</reference>
<dbReference type="InterPro" id="IPR011992">
    <property type="entry name" value="EF-hand-dom_pair"/>
</dbReference>
<evidence type="ECO:0000313" key="10">
    <source>
        <dbReference type="EMBL" id="VDI19067.1"/>
    </source>
</evidence>
<keyword evidence="6" id="KW-0697">Rotamase</keyword>
<comment type="catalytic activity">
    <reaction evidence="1">
        <text>[protein]-peptidylproline (omega=180) = [protein]-peptidylproline (omega=0)</text>
        <dbReference type="Rhea" id="RHEA:16237"/>
        <dbReference type="Rhea" id="RHEA-COMP:10747"/>
        <dbReference type="Rhea" id="RHEA-COMP:10748"/>
        <dbReference type="ChEBI" id="CHEBI:83833"/>
        <dbReference type="ChEBI" id="CHEBI:83834"/>
        <dbReference type="EC" id="5.2.1.8"/>
    </reaction>
</comment>
<dbReference type="EC" id="5.2.1.8" evidence="2"/>
<accession>A0A8B6DEJ6</accession>
<dbReference type="CDD" id="cd00051">
    <property type="entry name" value="EFh"/>
    <property type="match status" value="1"/>
</dbReference>
<dbReference type="Proteomes" id="UP000596742">
    <property type="component" value="Unassembled WGS sequence"/>
</dbReference>
<organism evidence="10 11">
    <name type="scientific">Mytilus galloprovincialis</name>
    <name type="common">Mediterranean mussel</name>
    <dbReference type="NCBI Taxonomy" id="29158"/>
    <lineage>
        <taxon>Eukaryota</taxon>
        <taxon>Metazoa</taxon>
        <taxon>Spiralia</taxon>
        <taxon>Lophotrochozoa</taxon>
        <taxon>Mollusca</taxon>
        <taxon>Bivalvia</taxon>
        <taxon>Autobranchia</taxon>
        <taxon>Pteriomorphia</taxon>
        <taxon>Mytilida</taxon>
        <taxon>Mytiloidea</taxon>
        <taxon>Mytilidae</taxon>
        <taxon>Mytilinae</taxon>
        <taxon>Mytilus</taxon>
    </lineage>
</organism>
<evidence type="ECO:0000256" key="5">
    <source>
        <dbReference type="ARBA" id="ARBA00022837"/>
    </source>
</evidence>
<protein>
    <recommendedName>
        <fullName evidence="2">peptidylprolyl isomerase</fullName>
        <ecNumber evidence="2">5.2.1.8</ecNumber>
    </recommendedName>
    <alternativeName>
        <fullName evidence="8">Rotamase</fullName>
    </alternativeName>
</protein>
<dbReference type="PROSITE" id="PS00018">
    <property type="entry name" value="EF_HAND_1"/>
    <property type="match status" value="2"/>
</dbReference>
<evidence type="ECO:0000256" key="1">
    <source>
        <dbReference type="ARBA" id="ARBA00000971"/>
    </source>
</evidence>
<dbReference type="InterPro" id="IPR018247">
    <property type="entry name" value="EF_Hand_1_Ca_BS"/>
</dbReference>
<evidence type="ECO:0000259" key="9">
    <source>
        <dbReference type="PROSITE" id="PS50222"/>
    </source>
</evidence>
<dbReference type="PANTHER" id="PTHR46222:SF3">
    <property type="entry name" value="PEPTIDYLPROLYL ISOMERASE"/>
    <property type="match status" value="1"/>
</dbReference>
<dbReference type="SMART" id="SM00054">
    <property type="entry name" value="EFh"/>
    <property type="match status" value="2"/>
</dbReference>
<gene>
    <name evidence="10" type="ORF">MGAL_10B086899</name>
</gene>
<comment type="caution">
    <text evidence="10">The sequence shown here is derived from an EMBL/GenBank/DDBJ whole genome shotgun (WGS) entry which is preliminary data.</text>
</comment>
<dbReference type="GO" id="GO:0003755">
    <property type="term" value="F:peptidyl-prolyl cis-trans isomerase activity"/>
    <property type="evidence" value="ECO:0007669"/>
    <property type="project" value="UniProtKB-KW"/>
</dbReference>
<dbReference type="InterPro" id="IPR002048">
    <property type="entry name" value="EF_hand_dom"/>
</dbReference>
<dbReference type="SUPFAM" id="SSF54534">
    <property type="entry name" value="FKBP-like"/>
    <property type="match status" value="1"/>
</dbReference>
<evidence type="ECO:0000256" key="3">
    <source>
        <dbReference type="ARBA" id="ARBA00022729"/>
    </source>
</evidence>
<dbReference type="EMBL" id="UYJE01003414">
    <property type="protein sequence ID" value="VDI19067.1"/>
    <property type="molecule type" value="Genomic_DNA"/>
</dbReference>
<sequence length="161" mass="18629">MIGMCPGEYRKITVPANHAFGNKVIQIPDGRHLKPPVTLIVHATLIQIFRQTQKEIDSAFNIWDTDNDDRLNKQELLNIFKVFIQIVGKNKMGNLDKMLDQWFGMLDVDHNGFITKNEFLKSEHTAADPISIEMFQSFVKRYMSMLKTTSSTRDKKLKDEL</sequence>
<dbReference type="Pfam" id="PF13499">
    <property type="entry name" value="EF-hand_7"/>
    <property type="match status" value="1"/>
</dbReference>
<keyword evidence="4" id="KW-0677">Repeat</keyword>
<proteinExistence type="predicted"/>
<name>A0A8B6DEJ6_MYTGA</name>
<keyword evidence="5" id="KW-0106">Calcium</keyword>
<evidence type="ECO:0000256" key="6">
    <source>
        <dbReference type="ARBA" id="ARBA00023110"/>
    </source>
</evidence>
<dbReference type="GO" id="GO:0005509">
    <property type="term" value="F:calcium ion binding"/>
    <property type="evidence" value="ECO:0007669"/>
    <property type="project" value="InterPro"/>
</dbReference>
<dbReference type="OrthoDB" id="1902587at2759"/>
<dbReference type="PROSITE" id="PS50222">
    <property type="entry name" value="EF_HAND_2"/>
    <property type="match status" value="2"/>
</dbReference>
<dbReference type="AlphaFoldDB" id="A0A8B6DEJ6"/>
<feature type="domain" description="EF-hand" evidence="9">
    <location>
        <begin position="51"/>
        <end position="86"/>
    </location>
</feature>
<evidence type="ECO:0000256" key="2">
    <source>
        <dbReference type="ARBA" id="ARBA00013194"/>
    </source>
</evidence>
<keyword evidence="7" id="KW-0413">Isomerase</keyword>
<dbReference type="Gene3D" id="1.10.238.10">
    <property type="entry name" value="EF-hand"/>
    <property type="match status" value="1"/>
</dbReference>
<keyword evidence="11" id="KW-1185">Reference proteome</keyword>